<dbReference type="InterPro" id="IPR013767">
    <property type="entry name" value="PAS_fold"/>
</dbReference>
<evidence type="ECO:0000256" key="4">
    <source>
        <dbReference type="ARBA" id="ARBA00022679"/>
    </source>
</evidence>
<dbReference type="FunFam" id="1.10.287.130:FF:000002">
    <property type="entry name" value="Two-component osmosensing histidine kinase"/>
    <property type="match status" value="1"/>
</dbReference>
<feature type="domain" description="Histidine kinase" evidence="13">
    <location>
        <begin position="360"/>
        <end position="584"/>
    </location>
</feature>
<gene>
    <name evidence="17" type="ORF">SAMN05421644_10459</name>
</gene>
<evidence type="ECO:0000259" key="13">
    <source>
        <dbReference type="PROSITE" id="PS50109"/>
    </source>
</evidence>
<dbReference type="Gene3D" id="3.40.50.2300">
    <property type="match status" value="1"/>
</dbReference>
<dbReference type="SUPFAM" id="SSF52172">
    <property type="entry name" value="CheY-like"/>
    <property type="match status" value="1"/>
</dbReference>
<dbReference type="InterPro" id="IPR003594">
    <property type="entry name" value="HATPase_dom"/>
</dbReference>
<feature type="compositionally biased region" description="Polar residues" evidence="12">
    <location>
        <begin position="765"/>
        <end position="779"/>
    </location>
</feature>
<dbReference type="FunFam" id="3.30.565.10:FF:000010">
    <property type="entry name" value="Sensor histidine kinase RcsC"/>
    <property type="match status" value="1"/>
</dbReference>
<evidence type="ECO:0000256" key="9">
    <source>
        <dbReference type="ARBA" id="ARBA00064003"/>
    </source>
</evidence>
<dbReference type="SMART" id="SM00448">
    <property type="entry name" value="REC"/>
    <property type="match status" value="1"/>
</dbReference>
<dbReference type="Pfam" id="PF00989">
    <property type="entry name" value="PAS"/>
    <property type="match status" value="1"/>
</dbReference>
<keyword evidence="7" id="KW-0067">ATP-binding</keyword>
<dbReference type="InterPro" id="IPR001610">
    <property type="entry name" value="PAC"/>
</dbReference>
<dbReference type="PROSITE" id="PS50113">
    <property type="entry name" value="PAC"/>
    <property type="match status" value="1"/>
</dbReference>
<dbReference type="CDD" id="cd17546">
    <property type="entry name" value="REC_hyHK_CKI1_RcsC-like"/>
    <property type="match status" value="1"/>
</dbReference>
<evidence type="ECO:0000256" key="5">
    <source>
        <dbReference type="ARBA" id="ARBA00022741"/>
    </source>
</evidence>
<dbReference type="InterPro" id="IPR004358">
    <property type="entry name" value="Sig_transdc_His_kin-like_C"/>
</dbReference>
<dbReference type="CDD" id="cd00082">
    <property type="entry name" value="HisKA"/>
    <property type="match status" value="1"/>
</dbReference>
<evidence type="ECO:0000259" key="15">
    <source>
        <dbReference type="PROSITE" id="PS50112"/>
    </source>
</evidence>
<feature type="modified residue" description="4-aspartylphosphate" evidence="11">
    <location>
        <position position="678"/>
    </location>
</feature>
<evidence type="ECO:0000259" key="14">
    <source>
        <dbReference type="PROSITE" id="PS50110"/>
    </source>
</evidence>
<protein>
    <recommendedName>
        <fullName evidence="10">Sensory/regulatory protein RpfC</fullName>
        <ecNumber evidence="2">2.7.13.3</ecNumber>
    </recommendedName>
</protein>
<organism evidence="17 18">
    <name type="scientific">Allochromatium warmingii</name>
    <name type="common">Chromatium warmingii</name>
    <dbReference type="NCBI Taxonomy" id="61595"/>
    <lineage>
        <taxon>Bacteria</taxon>
        <taxon>Pseudomonadati</taxon>
        <taxon>Pseudomonadota</taxon>
        <taxon>Gammaproteobacteria</taxon>
        <taxon>Chromatiales</taxon>
        <taxon>Chromatiaceae</taxon>
        <taxon>Allochromatium</taxon>
    </lineage>
</organism>
<dbReference type="InterPro" id="IPR005467">
    <property type="entry name" value="His_kinase_dom"/>
</dbReference>
<feature type="region of interest" description="Disordered" evidence="12">
    <location>
        <begin position="591"/>
        <end position="620"/>
    </location>
</feature>
<dbReference type="PROSITE" id="PS50112">
    <property type="entry name" value="PAS"/>
    <property type="match status" value="2"/>
</dbReference>
<dbReference type="PROSITE" id="PS50110">
    <property type="entry name" value="RESPONSE_REGULATORY"/>
    <property type="match status" value="1"/>
</dbReference>
<dbReference type="NCBIfam" id="TIGR00229">
    <property type="entry name" value="sensory_box"/>
    <property type="match status" value="2"/>
</dbReference>
<feature type="region of interest" description="Disordered" evidence="12">
    <location>
        <begin position="754"/>
        <end position="779"/>
    </location>
</feature>
<feature type="domain" description="PAS" evidence="15">
    <location>
        <begin position="73"/>
        <end position="116"/>
    </location>
</feature>
<comment type="subunit">
    <text evidence="9">At low DSF concentrations, interacts with RpfF.</text>
</comment>
<keyword evidence="4" id="KW-0808">Transferase</keyword>
<dbReference type="Pfam" id="PF02518">
    <property type="entry name" value="HATPase_c"/>
    <property type="match status" value="1"/>
</dbReference>
<dbReference type="PROSITE" id="PS50109">
    <property type="entry name" value="HIS_KIN"/>
    <property type="match status" value="1"/>
</dbReference>
<evidence type="ECO:0000256" key="1">
    <source>
        <dbReference type="ARBA" id="ARBA00000085"/>
    </source>
</evidence>
<evidence type="ECO:0000313" key="17">
    <source>
        <dbReference type="EMBL" id="SDX47070.1"/>
    </source>
</evidence>
<evidence type="ECO:0000256" key="10">
    <source>
        <dbReference type="ARBA" id="ARBA00068150"/>
    </source>
</evidence>
<evidence type="ECO:0000256" key="3">
    <source>
        <dbReference type="ARBA" id="ARBA00022553"/>
    </source>
</evidence>
<proteinExistence type="predicted"/>
<dbReference type="InterPro" id="IPR000014">
    <property type="entry name" value="PAS"/>
</dbReference>
<evidence type="ECO:0000313" key="18">
    <source>
        <dbReference type="Proteomes" id="UP000198672"/>
    </source>
</evidence>
<reference evidence="18" key="1">
    <citation type="submission" date="2016-10" db="EMBL/GenBank/DDBJ databases">
        <authorList>
            <person name="Varghese N."/>
            <person name="Submissions S."/>
        </authorList>
    </citation>
    <scope>NUCLEOTIDE SEQUENCE [LARGE SCALE GENOMIC DNA]</scope>
    <source>
        <strain evidence="18">DSM 173</strain>
    </source>
</reference>
<dbReference type="AlphaFoldDB" id="A0A1H3BYZ0"/>
<feature type="domain" description="Response regulatory" evidence="14">
    <location>
        <begin position="627"/>
        <end position="753"/>
    </location>
</feature>
<dbReference type="Gene3D" id="3.30.450.20">
    <property type="entry name" value="PAS domain"/>
    <property type="match status" value="2"/>
</dbReference>
<evidence type="ECO:0000256" key="8">
    <source>
        <dbReference type="ARBA" id="ARBA00023012"/>
    </source>
</evidence>
<dbReference type="Pfam" id="PF00072">
    <property type="entry name" value="Response_reg"/>
    <property type="match status" value="1"/>
</dbReference>
<dbReference type="SUPFAM" id="SSF55874">
    <property type="entry name" value="ATPase domain of HSP90 chaperone/DNA topoisomerase II/histidine kinase"/>
    <property type="match status" value="1"/>
</dbReference>
<dbReference type="SMART" id="SM00388">
    <property type="entry name" value="HisKA"/>
    <property type="match status" value="1"/>
</dbReference>
<keyword evidence="8" id="KW-0902">Two-component regulatory system</keyword>
<dbReference type="InterPro" id="IPR036890">
    <property type="entry name" value="HATPase_C_sf"/>
</dbReference>
<name>A0A1H3BYZ0_ALLWA</name>
<dbReference type="PANTHER" id="PTHR43047:SF78">
    <property type="entry name" value="SENSORY_REGULATORY PROTEIN RPFC"/>
    <property type="match status" value="1"/>
</dbReference>
<dbReference type="InterPro" id="IPR036097">
    <property type="entry name" value="HisK_dim/P_sf"/>
</dbReference>
<dbReference type="InterPro" id="IPR001789">
    <property type="entry name" value="Sig_transdc_resp-reg_receiver"/>
</dbReference>
<dbReference type="SMART" id="SM00387">
    <property type="entry name" value="HATPase_c"/>
    <property type="match status" value="1"/>
</dbReference>
<keyword evidence="5" id="KW-0547">Nucleotide-binding</keyword>
<evidence type="ECO:0000256" key="6">
    <source>
        <dbReference type="ARBA" id="ARBA00022777"/>
    </source>
</evidence>
<evidence type="ECO:0000256" key="12">
    <source>
        <dbReference type="SAM" id="MobiDB-lite"/>
    </source>
</evidence>
<dbReference type="InterPro" id="IPR035965">
    <property type="entry name" value="PAS-like_dom_sf"/>
</dbReference>
<keyword evidence="6" id="KW-0418">Kinase</keyword>
<sequence>MRIALFYGLLAALWIVLSDVLLMWLLPQPASLQFWIELAKGLAFVSLTSLLLHLLLRTWERQISAAFVREHQSEERYRSVFENNHAVMFIVDPESGAIVDANPAAVQFYGWSRETLQQMNVMEINTRSPEQIRAEMQAAKTARRHYFEFPHRLADGSVRDVEVYSGRITLDNRTLLYSIVHDVTERRRTLQALAASEARLQQLSLAIEQSPNSILITDLEARIQYVNQAFLTTTGYALNEVLGSNPRLLQSGQTPHTTYATMWATLTLGMTWKGEFHNRRKDGNNYIEFAHVAPLRQQDGTITHYVAVKEDITDKKRIAAELDQHRHHLEELVKQRTVELTTARQQAEAANLAKSAFLANMSHEIRTPMNGVLGMIELLALTPLTPEQTQRLNTIRESGKSLLHLIDDILDFSKIEAGRLELEQAPVALAPLVADLCAALEPLASSRAVDLRYTIAPTLPEWVNSDAVRLRQLLYNLVGNGIKFAQGHDGQRGWVQVRLEPATDPAYTLTLSVADNGIGMSAEAQAQLFKPFGQAEASTTRRFGGTGLGLTICKRIVDLLGGVMTVDSAPQCGATFSVQLPLEAAAIPPSTPALERPAAAPPEPAPTPEPTASAPAAPIPAPAGERRLLIAEDDEINQEVIQLQLDMLGYQVDIANHGLEALELWRRNRGRYLALLTDLHMPQMDGYSLTAAIRREEAEHNERTGQTEHLPILALTANALRGEAERAQELGMDAYLTKPLMLEDLERALIQWLGTAPPSPHPDANGQTLDAQSSAAPLS</sequence>
<dbReference type="Proteomes" id="UP000198672">
    <property type="component" value="Unassembled WGS sequence"/>
</dbReference>
<evidence type="ECO:0000256" key="7">
    <source>
        <dbReference type="ARBA" id="ARBA00022840"/>
    </source>
</evidence>
<dbReference type="Gene3D" id="1.10.287.130">
    <property type="match status" value="1"/>
</dbReference>
<dbReference type="SUPFAM" id="SSF55785">
    <property type="entry name" value="PYP-like sensor domain (PAS domain)"/>
    <property type="match status" value="2"/>
</dbReference>
<evidence type="ECO:0000256" key="11">
    <source>
        <dbReference type="PROSITE-ProRule" id="PRU00169"/>
    </source>
</evidence>
<dbReference type="CDD" id="cd16922">
    <property type="entry name" value="HATPase_EvgS-ArcB-TorS-like"/>
    <property type="match status" value="1"/>
</dbReference>
<dbReference type="EC" id="2.7.13.3" evidence="2"/>
<dbReference type="SUPFAM" id="SSF47384">
    <property type="entry name" value="Homodimeric domain of signal transducing histidine kinase"/>
    <property type="match status" value="1"/>
</dbReference>
<dbReference type="STRING" id="61595.SAMN05421644_10459"/>
<feature type="domain" description="PAS" evidence="15">
    <location>
        <begin position="199"/>
        <end position="245"/>
    </location>
</feature>
<dbReference type="Pfam" id="PF00512">
    <property type="entry name" value="HisKA"/>
    <property type="match status" value="1"/>
</dbReference>
<dbReference type="GO" id="GO:0000155">
    <property type="term" value="F:phosphorelay sensor kinase activity"/>
    <property type="evidence" value="ECO:0007669"/>
    <property type="project" value="InterPro"/>
</dbReference>
<evidence type="ECO:0000259" key="16">
    <source>
        <dbReference type="PROSITE" id="PS50113"/>
    </source>
</evidence>
<accession>A0A1H3BYZ0</accession>
<keyword evidence="3 11" id="KW-0597">Phosphoprotein</keyword>
<dbReference type="EMBL" id="FNOW01000004">
    <property type="protein sequence ID" value="SDX47070.1"/>
    <property type="molecule type" value="Genomic_DNA"/>
</dbReference>
<feature type="domain" description="PAC" evidence="16">
    <location>
        <begin position="272"/>
        <end position="324"/>
    </location>
</feature>
<dbReference type="GO" id="GO:0005524">
    <property type="term" value="F:ATP binding"/>
    <property type="evidence" value="ECO:0007669"/>
    <property type="project" value="UniProtKB-KW"/>
</dbReference>
<dbReference type="CDD" id="cd00130">
    <property type="entry name" value="PAS"/>
    <property type="match status" value="2"/>
</dbReference>
<evidence type="ECO:0000256" key="2">
    <source>
        <dbReference type="ARBA" id="ARBA00012438"/>
    </source>
</evidence>
<comment type="catalytic activity">
    <reaction evidence="1">
        <text>ATP + protein L-histidine = ADP + protein N-phospho-L-histidine.</text>
        <dbReference type="EC" id="2.7.13.3"/>
    </reaction>
</comment>
<dbReference type="Pfam" id="PF13426">
    <property type="entry name" value="PAS_9"/>
    <property type="match status" value="1"/>
</dbReference>
<dbReference type="InterPro" id="IPR003661">
    <property type="entry name" value="HisK_dim/P_dom"/>
</dbReference>
<dbReference type="InterPro" id="IPR011006">
    <property type="entry name" value="CheY-like_superfamily"/>
</dbReference>
<dbReference type="PRINTS" id="PR00344">
    <property type="entry name" value="BCTRLSENSOR"/>
</dbReference>
<dbReference type="InterPro" id="IPR000700">
    <property type="entry name" value="PAS-assoc_C"/>
</dbReference>
<keyword evidence="18" id="KW-1185">Reference proteome</keyword>
<dbReference type="PANTHER" id="PTHR43047">
    <property type="entry name" value="TWO-COMPONENT HISTIDINE PROTEIN KINASE"/>
    <property type="match status" value="1"/>
</dbReference>
<dbReference type="SMART" id="SM00091">
    <property type="entry name" value="PAS"/>
    <property type="match status" value="2"/>
</dbReference>
<dbReference type="SMART" id="SM00086">
    <property type="entry name" value="PAC"/>
    <property type="match status" value="2"/>
</dbReference>
<dbReference type="GO" id="GO:0006355">
    <property type="term" value="P:regulation of DNA-templated transcription"/>
    <property type="evidence" value="ECO:0007669"/>
    <property type="project" value="InterPro"/>
</dbReference>
<feature type="compositionally biased region" description="Pro residues" evidence="12">
    <location>
        <begin position="599"/>
        <end position="609"/>
    </location>
</feature>
<dbReference type="Gene3D" id="3.30.565.10">
    <property type="entry name" value="Histidine kinase-like ATPase, C-terminal domain"/>
    <property type="match status" value="1"/>
</dbReference>